<reference evidence="2 3" key="1">
    <citation type="submission" date="2021-02" db="EMBL/GenBank/DDBJ databases">
        <title>Actinophytocola xerophila sp. nov., isolated from soil of cotton cropping field.</title>
        <authorList>
            <person name="Huang R."/>
            <person name="Chen X."/>
            <person name="Ge X."/>
            <person name="Liu W."/>
        </authorList>
    </citation>
    <scope>NUCLEOTIDE SEQUENCE [LARGE SCALE GENOMIC DNA]</scope>
    <source>
        <strain evidence="2 3">S1-96</strain>
    </source>
</reference>
<dbReference type="EMBL" id="JAFFZE010000012">
    <property type="protein sequence ID" value="MCT2584282.1"/>
    <property type="molecule type" value="Genomic_DNA"/>
</dbReference>
<feature type="domain" description="Transglycosylase SLT" evidence="1">
    <location>
        <begin position="170"/>
        <end position="215"/>
    </location>
</feature>
<protein>
    <submittedName>
        <fullName evidence="2">Lytic murein transglycosylase</fullName>
    </submittedName>
</protein>
<comment type="caution">
    <text evidence="2">The sequence shown here is derived from an EMBL/GenBank/DDBJ whole genome shotgun (WGS) entry which is preliminary data.</text>
</comment>
<dbReference type="InterPro" id="IPR031304">
    <property type="entry name" value="SLT_2"/>
</dbReference>
<name>A0ABT2J8T3_9PSEU</name>
<keyword evidence="3" id="KW-1185">Reference proteome</keyword>
<dbReference type="Proteomes" id="UP001156441">
    <property type="component" value="Unassembled WGS sequence"/>
</dbReference>
<dbReference type="PANTHER" id="PTHR30163:SF8">
    <property type="entry name" value="LYTIC MUREIN TRANSGLYCOSYLASE"/>
    <property type="match status" value="1"/>
</dbReference>
<evidence type="ECO:0000313" key="2">
    <source>
        <dbReference type="EMBL" id="MCT2584282.1"/>
    </source>
</evidence>
<dbReference type="InterPro" id="IPR043426">
    <property type="entry name" value="MltB-like"/>
</dbReference>
<dbReference type="SUPFAM" id="SSF53955">
    <property type="entry name" value="Lysozyme-like"/>
    <property type="match status" value="1"/>
</dbReference>
<dbReference type="Pfam" id="PF13406">
    <property type="entry name" value="SLT_2"/>
    <property type="match status" value="1"/>
</dbReference>
<organism evidence="2 3">
    <name type="scientific">Actinophytocola gossypii</name>
    <dbReference type="NCBI Taxonomy" id="2812003"/>
    <lineage>
        <taxon>Bacteria</taxon>
        <taxon>Bacillati</taxon>
        <taxon>Actinomycetota</taxon>
        <taxon>Actinomycetes</taxon>
        <taxon>Pseudonocardiales</taxon>
        <taxon>Pseudonocardiaceae</taxon>
    </lineage>
</organism>
<evidence type="ECO:0000259" key="1">
    <source>
        <dbReference type="Pfam" id="PF13406"/>
    </source>
</evidence>
<dbReference type="PANTHER" id="PTHR30163">
    <property type="entry name" value="MEMBRANE-BOUND LYTIC MUREIN TRANSGLYCOSYLASE B"/>
    <property type="match status" value="1"/>
</dbReference>
<dbReference type="CDD" id="cd13399">
    <property type="entry name" value="Slt35-like"/>
    <property type="match status" value="1"/>
</dbReference>
<accession>A0ABT2J8T3</accession>
<dbReference type="InterPro" id="IPR023346">
    <property type="entry name" value="Lysozyme-like_dom_sf"/>
</dbReference>
<dbReference type="Gene3D" id="1.10.530.10">
    <property type="match status" value="1"/>
</dbReference>
<proteinExistence type="predicted"/>
<gene>
    <name evidence="2" type="ORF">JT362_14245</name>
</gene>
<sequence>MTGRRRAALLWTLAAVGLAGPLAVVGVVAATHSPATVPLVVAGGVPADVPAVVPEVPPAPTAADPAADPYAAWASEVGARTGIPPRALTAYAAAEVRLTAERPGCGLSWVTLAGIARVESDHGRHGGRVLDADGRPDRPIVGVALDGSPGVAAIADTDGGALDGDPVWDRAVGPLQFLPSTWDTYGVDGDRDGVAEPQDLDDAALAAGRYLCAAGGDLSTGDGWWRAVLAYNPSAEYARDVLDGANAYAERSR</sequence>
<dbReference type="RefSeq" id="WP_260191688.1">
    <property type="nucleotide sequence ID" value="NZ_JAFFZE010000012.1"/>
</dbReference>
<evidence type="ECO:0000313" key="3">
    <source>
        <dbReference type="Proteomes" id="UP001156441"/>
    </source>
</evidence>